<dbReference type="Proteomes" id="UP000215914">
    <property type="component" value="Chromosome 17"/>
</dbReference>
<gene>
    <name evidence="2" type="ORF">HannXRQ_Chr17g0549911</name>
</gene>
<protein>
    <submittedName>
        <fullName evidence="2">Uncharacterized protein</fullName>
    </submittedName>
</protein>
<dbReference type="InParanoid" id="A0A251RR95"/>
<dbReference type="EMBL" id="CM007906">
    <property type="protein sequence ID" value="OTF86354.1"/>
    <property type="molecule type" value="Genomic_DNA"/>
</dbReference>
<proteinExistence type="predicted"/>
<evidence type="ECO:0000313" key="2">
    <source>
        <dbReference type="EMBL" id="OTF86354.1"/>
    </source>
</evidence>
<keyword evidence="3" id="KW-1185">Reference proteome</keyword>
<feature type="region of interest" description="Disordered" evidence="1">
    <location>
        <begin position="40"/>
        <end position="67"/>
    </location>
</feature>
<name>A0A251RR95_HELAN</name>
<feature type="compositionally biased region" description="Polar residues" evidence="1">
    <location>
        <begin position="57"/>
        <end position="67"/>
    </location>
</feature>
<dbReference type="OMA" id="MAYARLN"/>
<reference evidence="3" key="1">
    <citation type="journal article" date="2017" name="Nature">
        <title>The sunflower genome provides insights into oil metabolism, flowering and Asterid evolution.</title>
        <authorList>
            <person name="Badouin H."/>
            <person name="Gouzy J."/>
            <person name="Grassa C.J."/>
            <person name="Murat F."/>
            <person name="Staton S.E."/>
            <person name="Cottret L."/>
            <person name="Lelandais-Briere C."/>
            <person name="Owens G.L."/>
            <person name="Carrere S."/>
            <person name="Mayjonade B."/>
            <person name="Legrand L."/>
            <person name="Gill N."/>
            <person name="Kane N.C."/>
            <person name="Bowers J.E."/>
            <person name="Hubner S."/>
            <person name="Bellec A."/>
            <person name="Berard A."/>
            <person name="Berges H."/>
            <person name="Blanchet N."/>
            <person name="Boniface M.C."/>
            <person name="Brunel D."/>
            <person name="Catrice O."/>
            <person name="Chaidir N."/>
            <person name="Claudel C."/>
            <person name="Donnadieu C."/>
            <person name="Faraut T."/>
            <person name="Fievet G."/>
            <person name="Helmstetter N."/>
            <person name="King M."/>
            <person name="Knapp S.J."/>
            <person name="Lai Z."/>
            <person name="Le Paslier M.C."/>
            <person name="Lippi Y."/>
            <person name="Lorenzon L."/>
            <person name="Mandel J.R."/>
            <person name="Marage G."/>
            <person name="Marchand G."/>
            <person name="Marquand E."/>
            <person name="Bret-Mestries E."/>
            <person name="Morien E."/>
            <person name="Nambeesan S."/>
            <person name="Nguyen T."/>
            <person name="Pegot-Espagnet P."/>
            <person name="Pouilly N."/>
            <person name="Raftis F."/>
            <person name="Sallet E."/>
            <person name="Schiex T."/>
            <person name="Thomas J."/>
            <person name="Vandecasteele C."/>
            <person name="Vares D."/>
            <person name="Vear F."/>
            <person name="Vautrin S."/>
            <person name="Crespi M."/>
            <person name="Mangin B."/>
            <person name="Burke J.M."/>
            <person name="Salse J."/>
            <person name="Munos S."/>
            <person name="Vincourt P."/>
            <person name="Rieseberg L.H."/>
            <person name="Langlade N.B."/>
        </authorList>
    </citation>
    <scope>NUCLEOTIDE SEQUENCE [LARGE SCALE GENOMIC DNA]</scope>
    <source>
        <strain evidence="3">cv. SF193</strain>
    </source>
</reference>
<sequence>MKSFGTCLLQTFRSKLSDTGTFRLIPRMLALIAVQRQMAASRSTRPSRRLQHGLTGGSPTTRLSKLPSTLAHTPNLRASLGQAPMDVGFGFVVVLGQVVQPLANAKNKRLSCKKES</sequence>
<organism evidence="2 3">
    <name type="scientific">Helianthus annuus</name>
    <name type="common">Common sunflower</name>
    <dbReference type="NCBI Taxonomy" id="4232"/>
    <lineage>
        <taxon>Eukaryota</taxon>
        <taxon>Viridiplantae</taxon>
        <taxon>Streptophyta</taxon>
        <taxon>Embryophyta</taxon>
        <taxon>Tracheophyta</taxon>
        <taxon>Spermatophyta</taxon>
        <taxon>Magnoliopsida</taxon>
        <taxon>eudicotyledons</taxon>
        <taxon>Gunneridae</taxon>
        <taxon>Pentapetalae</taxon>
        <taxon>asterids</taxon>
        <taxon>campanulids</taxon>
        <taxon>Asterales</taxon>
        <taxon>Asteraceae</taxon>
        <taxon>Asteroideae</taxon>
        <taxon>Heliantheae alliance</taxon>
        <taxon>Heliantheae</taxon>
        <taxon>Helianthus</taxon>
    </lineage>
</organism>
<dbReference type="AlphaFoldDB" id="A0A251RR95"/>
<evidence type="ECO:0000256" key="1">
    <source>
        <dbReference type="SAM" id="MobiDB-lite"/>
    </source>
</evidence>
<evidence type="ECO:0000313" key="3">
    <source>
        <dbReference type="Proteomes" id="UP000215914"/>
    </source>
</evidence>
<accession>A0A251RR95</accession>